<dbReference type="EMBL" id="LQBQ01000038">
    <property type="protein sequence ID" value="KUJ73418.1"/>
    <property type="molecule type" value="Genomic_DNA"/>
</dbReference>
<reference evidence="2 3" key="1">
    <citation type="submission" date="2015-12" db="EMBL/GenBank/DDBJ databases">
        <authorList>
            <person name="Shamseldin A."/>
            <person name="Moawad H."/>
            <person name="Abd El-Rahim W.M."/>
            <person name="Sadowsky M.J."/>
        </authorList>
    </citation>
    <scope>NUCLEOTIDE SEQUENCE [LARGE SCALE GENOMIC DNA]</scope>
    <source>
        <strain evidence="2 3">ZGT118</strain>
    </source>
</reference>
<dbReference type="InterPro" id="IPR006141">
    <property type="entry name" value="Intein_N"/>
</dbReference>
<dbReference type="Pfam" id="PF13403">
    <property type="entry name" value="Hint_2"/>
    <property type="match status" value="1"/>
</dbReference>
<organism evidence="2 3">
    <name type="scientific">Ruegeria marisrubri</name>
    <dbReference type="NCBI Taxonomy" id="1685379"/>
    <lineage>
        <taxon>Bacteria</taxon>
        <taxon>Pseudomonadati</taxon>
        <taxon>Pseudomonadota</taxon>
        <taxon>Alphaproteobacteria</taxon>
        <taxon>Rhodobacterales</taxon>
        <taxon>Roseobacteraceae</taxon>
        <taxon>Ruegeria</taxon>
    </lineage>
</organism>
<proteinExistence type="predicted"/>
<gene>
    <name evidence="2" type="ORF">AVO45_15150</name>
</gene>
<dbReference type="OrthoDB" id="6305173at2"/>
<sequence length="315" mass="33919">MGYNIGEVTGYDGGPSDWTLDVDLSDPSVTMVTGDFDVVSLISGESVGEADSYSITQFSANFDTYTNNFVLNPDGSFSFDIDRQAVFQSGSDQTISFTILGTSGGNSDDDTVTFTLLICVARGTAVQTDRGEIPVEKLGAGDSVRTLDDGFQKIRWVGSRAVSAKELEANPNLRPVRISSGALGDGKPVRDLVVSPQHRVLVCDWRAQLFMGQDEVLVPAKALVDGKSIYVDCSVDEVEYFHILFDGHQVIFTNGAATESFHPADYSLSAVSSETRSELLELFPDIENEAGFGATARPVARVQEARLLSGGQSTW</sequence>
<keyword evidence="3" id="KW-1185">Reference proteome</keyword>
<dbReference type="InterPro" id="IPR028992">
    <property type="entry name" value="Hedgehog/Intein_dom"/>
</dbReference>
<dbReference type="Proteomes" id="UP000053791">
    <property type="component" value="Unassembled WGS sequence"/>
</dbReference>
<dbReference type="SUPFAM" id="SSF51294">
    <property type="entry name" value="Hedgehog/intein (Hint) domain"/>
    <property type="match status" value="1"/>
</dbReference>
<evidence type="ECO:0000313" key="2">
    <source>
        <dbReference type="EMBL" id="KUJ73418.1"/>
    </source>
</evidence>
<dbReference type="GO" id="GO:0016539">
    <property type="term" value="P:intein-mediated protein splicing"/>
    <property type="evidence" value="ECO:0007669"/>
    <property type="project" value="InterPro"/>
</dbReference>
<dbReference type="STRING" id="1685379.AVO45_15150"/>
<feature type="domain" description="Hedgehog/Intein (Hint)" evidence="1">
    <location>
        <begin position="118"/>
        <end position="264"/>
    </location>
</feature>
<name>A0A0X3TCB7_9RHOB</name>
<dbReference type="InterPro" id="IPR036844">
    <property type="entry name" value="Hint_dom_sf"/>
</dbReference>
<evidence type="ECO:0000259" key="1">
    <source>
        <dbReference type="Pfam" id="PF13403"/>
    </source>
</evidence>
<dbReference type="RefSeq" id="WP_068349887.1">
    <property type="nucleotide sequence ID" value="NZ_LQBQ01000038.1"/>
</dbReference>
<accession>A0A0X3TCB7</accession>
<protein>
    <recommendedName>
        <fullName evidence="1">Hedgehog/Intein (Hint) domain-containing protein</fullName>
    </recommendedName>
</protein>
<evidence type="ECO:0000313" key="3">
    <source>
        <dbReference type="Proteomes" id="UP000053791"/>
    </source>
</evidence>
<dbReference type="Gene3D" id="2.170.16.10">
    <property type="entry name" value="Hedgehog/Intein (Hint) domain"/>
    <property type="match status" value="1"/>
</dbReference>
<dbReference type="AlphaFoldDB" id="A0A0X3TCB7"/>
<comment type="caution">
    <text evidence="2">The sequence shown here is derived from an EMBL/GenBank/DDBJ whole genome shotgun (WGS) entry which is preliminary data.</text>
</comment>
<dbReference type="PROSITE" id="PS50817">
    <property type="entry name" value="INTEIN_N_TER"/>
    <property type="match status" value="1"/>
</dbReference>